<comment type="caution">
    <text evidence="1">The sequence shown here is derived from an EMBL/GenBank/DDBJ whole genome shotgun (WGS) entry which is preliminary data.</text>
</comment>
<proteinExistence type="predicted"/>
<organism evidence="1 2">
    <name type="scientific">Cetraspora pellucida</name>
    <dbReference type="NCBI Taxonomy" id="1433469"/>
    <lineage>
        <taxon>Eukaryota</taxon>
        <taxon>Fungi</taxon>
        <taxon>Fungi incertae sedis</taxon>
        <taxon>Mucoromycota</taxon>
        <taxon>Glomeromycotina</taxon>
        <taxon>Glomeromycetes</taxon>
        <taxon>Diversisporales</taxon>
        <taxon>Gigasporaceae</taxon>
        <taxon>Cetraspora</taxon>
    </lineage>
</organism>
<gene>
    <name evidence="1" type="ORF">SPELUC_LOCUS10009</name>
</gene>
<evidence type="ECO:0000313" key="2">
    <source>
        <dbReference type="Proteomes" id="UP000789366"/>
    </source>
</evidence>
<name>A0ACA9NUM1_9GLOM</name>
<sequence length="151" mass="17764">MKKDTYLKKEILLLRISRRLQDSKKSQNSIERKTLYSNNNQRKNIRVSKDLSIKELEEKCTKLTADINISPGLTIQKKEPKRNKERKVMVSEVLDTYYNSDEPVKKPLNKNEETEIKKDTGQKAMNNPPFKLERFEAANDQPLYRLEPPDL</sequence>
<accession>A0ACA9NUM1</accession>
<reference evidence="1" key="1">
    <citation type="submission" date="2021-06" db="EMBL/GenBank/DDBJ databases">
        <authorList>
            <person name="Kallberg Y."/>
            <person name="Tangrot J."/>
            <person name="Rosling A."/>
        </authorList>
    </citation>
    <scope>NUCLEOTIDE SEQUENCE</scope>
    <source>
        <strain evidence="1">28 12/20/2015</strain>
    </source>
</reference>
<keyword evidence="2" id="KW-1185">Reference proteome</keyword>
<protein>
    <submittedName>
        <fullName evidence="1">7842_t:CDS:1</fullName>
    </submittedName>
</protein>
<dbReference type="Proteomes" id="UP000789366">
    <property type="component" value="Unassembled WGS sequence"/>
</dbReference>
<dbReference type="EMBL" id="CAJVPW010017756">
    <property type="protein sequence ID" value="CAG8678195.1"/>
    <property type="molecule type" value="Genomic_DNA"/>
</dbReference>
<evidence type="ECO:0000313" key="1">
    <source>
        <dbReference type="EMBL" id="CAG8678195.1"/>
    </source>
</evidence>